<feature type="binding site" evidence="16">
    <location>
        <begin position="286"/>
        <end position="291"/>
    </location>
    <ligand>
        <name>substrate</name>
    </ligand>
</feature>
<organism evidence="20 21">
    <name type="scientific">Rhodoplanes roseus</name>
    <dbReference type="NCBI Taxonomy" id="29409"/>
    <lineage>
        <taxon>Bacteria</taxon>
        <taxon>Pseudomonadati</taxon>
        <taxon>Pseudomonadota</taxon>
        <taxon>Alphaproteobacteria</taxon>
        <taxon>Hyphomicrobiales</taxon>
        <taxon>Nitrobacteraceae</taxon>
        <taxon>Rhodoplanes</taxon>
    </lineage>
</organism>
<dbReference type="PIRSF" id="PIRSF006337">
    <property type="entry name" value="Trehalose_TreZ"/>
    <property type="match status" value="1"/>
</dbReference>
<evidence type="ECO:0000256" key="3">
    <source>
        <dbReference type="ARBA" id="ARBA00008061"/>
    </source>
</evidence>
<dbReference type="Gene3D" id="2.60.40.10">
    <property type="entry name" value="Immunoglobulins"/>
    <property type="match status" value="1"/>
</dbReference>
<keyword evidence="21" id="KW-1185">Reference proteome</keyword>
<evidence type="ECO:0000256" key="18">
    <source>
        <dbReference type="SAM" id="MobiDB-lite"/>
    </source>
</evidence>
<sequence>MSIPFLSQKPRRQKAPASLPPAEVAPAIRPNPQFGPRLEGDATRFRLWAPKHEQVILDMPAMRRQTPMQRTEQDWHEVVVDDAGPGTLYRFVLPDGLAVPDPGSRFQPEDVHGPSEVIDPTAFPWTDAGWRGRPWEEAVVYELHVGTFTPDGTFRAAIDKLDHLVALGVTAIELMPVADFPGQRNWGYDGVLPFAPDAAYGRPDDLKALVDAAHAKALMVLLDVVYNHFGPDGNYLAAYAPIFTERHHTPWGAAVNFDADGADTVRALVLENAVSWIDEYHFDGLRLDAVHAILDDSEHHILDEIARTVRAAAPDRHVHLMLENEENDAELLTRDNHGRPGLYTAQWNDDVHHVLHCAASGESGGYYADYAGDTDKLGRALAEGFAFQGETMPYRGSARGTPATGLPTTAFVAFIQNHDQVGNRAFGDRITAFARADAVRAIVSVYLLLPQIPMLFMGEEWGAAQPFPFFCDFAEPLASAVRDGRRAEFARFPEFQDPAQRDRIPDPTMPDTFLSAKLDWTAPSRKEHAAWLALYRDLLAIRHREIVPRLRGTGAGRYAVLRQGAVQVEWSLGGSTLRLVANLSADPLDGVAVPPGDQLWAEGTVQVHGLGPWTVVWTLDPNTES</sequence>
<dbReference type="EC" id="3.2.1.141" evidence="4 13"/>
<accession>A0A327L449</accession>
<dbReference type="AlphaFoldDB" id="A0A327L449"/>
<evidence type="ECO:0000256" key="10">
    <source>
        <dbReference type="ARBA" id="ARBA00032057"/>
    </source>
</evidence>
<comment type="similarity">
    <text evidence="3 14">Belongs to the glycosyl hydrolase 13 family.</text>
</comment>
<dbReference type="InterPro" id="IPR013783">
    <property type="entry name" value="Ig-like_fold"/>
</dbReference>
<evidence type="ECO:0000256" key="11">
    <source>
        <dbReference type="ARBA" id="ARBA00033284"/>
    </source>
</evidence>
<evidence type="ECO:0000256" key="5">
    <source>
        <dbReference type="ARBA" id="ARBA00015938"/>
    </source>
</evidence>
<protein>
    <recommendedName>
        <fullName evidence="5 13">Malto-oligosyltrehalose trehalohydrolase</fullName>
        <shortName evidence="14">MTHase</shortName>
        <ecNumber evidence="4 13">3.2.1.141</ecNumber>
    </recommendedName>
    <alternativeName>
        <fullName evidence="11 14">4-alpha-D-((1-&gt;4)-alpha-D-glucano)trehalose trehalohydrolase</fullName>
    </alternativeName>
    <alternativeName>
        <fullName evidence="10 14">Maltooligosyl trehalose trehalohydrolase</fullName>
    </alternativeName>
</protein>
<evidence type="ECO:0000256" key="9">
    <source>
        <dbReference type="ARBA" id="ARBA00023295"/>
    </source>
</evidence>
<evidence type="ECO:0000256" key="17">
    <source>
        <dbReference type="PIRSR" id="PIRSR006337-3"/>
    </source>
</evidence>
<dbReference type="CDD" id="cd02853">
    <property type="entry name" value="E_set_MTHase_like_N"/>
    <property type="match status" value="1"/>
</dbReference>
<dbReference type="RefSeq" id="WP_111417477.1">
    <property type="nucleotide sequence ID" value="NZ_NPEX01000009.1"/>
</dbReference>
<dbReference type="InterPro" id="IPR017853">
    <property type="entry name" value="GH"/>
</dbReference>
<evidence type="ECO:0000256" key="8">
    <source>
        <dbReference type="ARBA" id="ARBA00023277"/>
    </source>
</evidence>
<dbReference type="CDD" id="cd11325">
    <property type="entry name" value="AmyAc_GTHase"/>
    <property type="match status" value="1"/>
</dbReference>
<comment type="catalytic activity">
    <reaction evidence="12 14">
        <text>hydrolysis of (1-&gt;4)-alpha-D-glucosidic linkage in 4-alpha-D-[(1-&gt;4)-alpha-D-glucanosyl]n trehalose to yield trehalose and (1-&gt;4)-alpha-D-glucan.</text>
        <dbReference type="EC" id="3.2.1.141"/>
    </reaction>
</comment>
<evidence type="ECO:0000259" key="19">
    <source>
        <dbReference type="SMART" id="SM00642"/>
    </source>
</evidence>
<dbReference type="PANTHER" id="PTHR43651:SF11">
    <property type="entry name" value="MALTO-OLIGOSYLTREHALOSE TREHALOHYDROLASE"/>
    <property type="match status" value="1"/>
</dbReference>
<keyword evidence="6" id="KW-0963">Cytoplasm</keyword>
<dbReference type="InterPro" id="IPR044901">
    <property type="entry name" value="Trehalose_TreZ_E-set_sf"/>
</dbReference>
<dbReference type="SUPFAM" id="SSF51445">
    <property type="entry name" value="(Trans)glycosidases"/>
    <property type="match status" value="1"/>
</dbReference>
<feature type="binding site" evidence="16">
    <location>
        <begin position="349"/>
        <end position="353"/>
    </location>
    <ligand>
        <name>substrate</name>
    </ligand>
</feature>
<reference evidence="20 21" key="1">
    <citation type="submission" date="2017-07" db="EMBL/GenBank/DDBJ databases">
        <title>Draft Genome Sequences of Select Purple Nonsulfur Bacteria.</title>
        <authorList>
            <person name="Lasarre B."/>
            <person name="Mckinlay J.B."/>
        </authorList>
    </citation>
    <scope>NUCLEOTIDE SEQUENCE [LARGE SCALE GENOMIC DNA]</scope>
    <source>
        <strain evidence="20 21">DSM 5909</strain>
    </source>
</reference>
<keyword evidence="9 14" id="KW-0326">Glycosidase</keyword>
<evidence type="ECO:0000256" key="2">
    <source>
        <dbReference type="ARBA" id="ARBA00005199"/>
    </source>
</evidence>
<dbReference type="InterPro" id="IPR012768">
    <property type="entry name" value="Trehalose_TreZ"/>
</dbReference>
<gene>
    <name evidence="20" type="primary">treZ</name>
    <name evidence="20" type="ORF">CH341_02600</name>
</gene>
<evidence type="ECO:0000256" key="15">
    <source>
        <dbReference type="PIRSR" id="PIRSR006337-1"/>
    </source>
</evidence>
<dbReference type="InterPro" id="IPR006047">
    <property type="entry name" value="GH13_cat_dom"/>
</dbReference>
<evidence type="ECO:0000313" key="20">
    <source>
        <dbReference type="EMBL" id="RAI45729.1"/>
    </source>
</evidence>
<dbReference type="SMART" id="SM00642">
    <property type="entry name" value="Aamy"/>
    <property type="match status" value="1"/>
</dbReference>
<feature type="domain" description="Glycosyl hydrolase family 13 catalytic" evidence="19">
    <location>
        <begin position="142"/>
        <end position="486"/>
    </location>
</feature>
<name>A0A327L449_9BRAD</name>
<dbReference type="EMBL" id="NPEX01000009">
    <property type="protein sequence ID" value="RAI45729.1"/>
    <property type="molecule type" value="Genomic_DNA"/>
</dbReference>
<dbReference type="NCBIfam" id="TIGR02402">
    <property type="entry name" value="trehalose_TreZ"/>
    <property type="match status" value="1"/>
</dbReference>
<dbReference type="GO" id="GO:0005992">
    <property type="term" value="P:trehalose biosynthetic process"/>
    <property type="evidence" value="ECO:0007669"/>
    <property type="project" value="UniProtKB-UniRule"/>
</dbReference>
<feature type="binding site" evidence="16">
    <location>
        <begin position="418"/>
        <end position="423"/>
    </location>
    <ligand>
        <name>substrate</name>
    </ligand>
</feature>
<dbReference type="GO" id="GO:0033942">
    <property type="term" value="F:4-alpha-D-(1-&gt;4)-alpha-D-glucanotrehalose trehalohydrolase activity"/>
    <property type="evidence" value="ECO:0007669"/>
    <property type="project" value="UniProtKB-EC"/>
</dbReference>
<dbReference type="Pfam" id="PF11941">
    <property type="entry name" value="DUF3459"/>
    <property type="match status" value="1"/>
</dbReference>
<dbReference type="Gene3D" id="1.10.10.760">
    <property type="entry name" value="E-set domains of sugar-utilizing enzymes"/>
    <property type="match status" value="1"/>
</dbReference>
<evidence type="ECO:0000256" key="12">
    <source>
        <dbReference type="ARBA" id="ARBA00034013"/>
    </source>
</evidence>
<evidence type="ECO:0000313" key="21">
    <source>
        <dbReference type="Proteomes" id="UP000249130"/>
    </source>
</evidence>
<dbReference type="InterPro" id="IPR014756">
    <property type="entry name" value="Ig_E-set"/>
</dbReference>
<feature type="active site" description="Nucleophile" evidence="15">
    <location>
        <position position="288"/>
    </location>
</feature>
<evidence type="ECO:0000256" key="1">
    <source>
        <dbReference type="ARBA" id="ARBA00004496"/>
    </source>
</evidence>
<evidence type="ECO:0000256" key="7">
    <source>
        <dbReference type="ARBA" id="ARBA00022801"/>
    </source>
</evidence>
<keyword evidence="7 14" id="KW-0378">Hydrolase</keyword>
<dbReference type="Gene3D" id="3.20.20.80">
    <property type="entry name" value="Glycosidases"/>
    <property type="match status" value="1"/>
</dbReference>
<evidence type="ECO:0000256" key="13">
    <source>
        <dbReference type="NCBIfam" id="TIGR02402"/>
    </source>
</evidence>
<dbReference type="OrthoDB" id="9800174at2"/>
<evidence type="ECO:0000256" key="16">
    <source>
        <dbReference type="PIRSR" id="PIRSR006337-2"/>
    </source>
</evidence>
<dbReference type="SUPFAM" id="SSF81296">
    <property type="entry name" value="E set domains"/>
    <property type="match status" value="1"/>
</dbReference>
<proteinExistence type="inferred from homology"/>
<dbReference type="InterPro" id="IPR022567">
    <property type="entry name" value="DUF3459"/>
</dbReference>
<comment type="caution">
    <text evidence="20">The sequence shown here is derived from an EMBL/GenBank/DDBJ whole genome shotgun (WGS) entry which is preliminary data.</text>
</comment>
<feature type="active site" description="Proton donor" evidence="15">
    <location>
        <position position="323"/>
    </location>
</feature>
<dbReference type="UniPathway" id="UPA00299"/>
<evidence type="ECO:0000256" key="6">
    <source>
        <dbReference type="ARBA" id="ARBA00022490"/>
    </source>
</evidence>
<evidence type="ECO:0000256" key="14">
    <source>
        <dbReference type="PIRNR" id="PIRNR006337"/>
    </source>
</evidence>
<feature type="site" description="Transition state stabilizer" evidence="17">
    <location>
        <position position="419"/>
    </location>
</feature>
<feature type="region of interest" description="Disordered" evidence="18">
    <location>
        <begin position="1"/>
        <end position="36"/>
    </location>
</feature>
<keyword evidence="8" id="KW-0119">Carbohydrate metabolism</keyword>
<dbReference type="PANTHER" id="PTHR43651">
    <property type="entry name" value="1,4-ALPHA-GLUCAN-BRANCHING ENZYME"/>
    <property type="match status" value="1"/>
</dbReference>
<dbReference type="Proteomes" id="UP000249130">
    <property type="component" value="Unassembled WGS sequence"/>
</dbReference>
<dbReference type="Pfam" id="PF00128">
    <property type="entry name" value="Alpha-amylase"/>
    <property type="match status" value="1"/>
</dbReference>
<dbReference type="GO" id="GO:0005737">
    <property type="term" value="C:cytoplasm"/>
    <property type="evidence" value="ECO:0007669"/>
    <property type="project" value="UniProtKB-SubCell"/>
</dbReference>
<evidence type="ECO:0000256" key="4">
    <source>
        <dbReference type="ARBA" id="ARBA00012268"/>
    </source>
</evidence>
<comment type="pathway">
    <text evidence="2 14">Glycan biosynthesis; trehalose biosynthesis.</text>
</comment>
<comment type="subcellular location">
    <subcellularLocation>
        <location evidence="1 15">Cytoplasm</location>
    </subcellularLocation>
</comment>